<dbReference type="AlphaFoldDB" id="A0A6J8BUC8"/>
<dbReference type="SUPFAM" id="SSF57414">
    <property type="entry name" value="Hairpin loop containing domain-like"/>
    <property type="match status" value="1"/>
</dbReference>
<dbReference type="InterPro" id="IPR003609">
    <property type="entry name" value="Pan_app"/>
</dbReference>
<protein>
    <recommendedName>
        <fullName evidence="1">Apple domain-containing protein</fullName>
    </recommendedName>
</protein>
<sequence>MITQMIHSAVTAAVLLSQCTNTLKTKLQKFENEKNTCIISGTPIGTFIARTVRECASLCAIDDNCHSANFESVSGQCHFFTTFFPNTKAFDGFETIRKTSITGVTSGTRQTELMSASPVDVTTIESTHQVTSISTNEAEVTTIGPTNHVTSISTIQVLCSTAIGYTYDANINICYKAVATLRFYTYAKAECVSDAAHLLLIESLDVYQWAMDQMDSNGILRIYFQGERVDRFSPFLDDAGNELTYFNWSPGEPDIGNYLRTDGTTRLMEASSGNFEYSYICQIY</sequence>
<evidence type="ECO:0000313" key="2">
    <source>
        <dbReference type="EMBL" id="CAC5387272.1"/>
    </source>
</evidence>
<keyword evidence="3" id="KW-1185">Reference proteome</keyword>
<evidence type="ECO:0000259" key="1">
    <source>
        <dbReference type="PROSITE" id="PS50948"/>
    </source>
</evidence>
<evidence type="ECO:0000313" key="3">
    <source>
        <dbReference type="Proteomes" id="UP000507470"/>
    </source>
</evidence>
<name>A0A6J8BUC8_MYTCO</name>
<dbReference type="EMBL" id="CACVKT020003995">
    <property type="protein sequence ID" value="CAC5387272.1"/>
    <property type="molecule type" value="Genomic_DNA"/>
</dbReference>
<organism evidence="2 3">
    <name type="scientific">Mytilus coruscus</name>
    <name type="common">Sea mussel</name>
    <dbReference type="NCBI Taxonomy" id="42192"/>
    <lineage>
        <taxon>Eukaryota</taxon>
        <taxon>Metazoa</taxon>
        <taxon>Spiralia</taxon>
        <taxon>Lophotrochozoa</taxon>
        <taxon>Mollusca</taxon>
        <taxon>Bivalvia</taxon>
        <taxon>Autobranchia</taxon>
        <taxon>Pteriomorphia</taxon>
        <taxon>Mytilida</taxon>
        <taxon>Mytiloidea</taxon>
        <taxon>Mytilidae</taxon>
        <taxon>Mytilinae</taxon>
        <taxon>Mytilus</taxon>
    </lineage>
</organism>
<dbReference type="InterPro" id="IPR016186">
    <property type="entry name" value="C-type_lectin-like/link_sf"/>
</dbReference>
<dbReference type="SUPFAM" id="SSF56436">
    <property type="entry name" value="C-type lectin-like"/>
    <property type="match status" value="1"/>
</dbReference>
<reference evidence="2 3" key="1">
    <citation type="submission" date="2020-06" db="EMBL/GenBank/DDBJ databases">
        <authorList>
            <person name="Li R."/>
            <person name="Bekaert M."/>
        </authorList>
    </citation>
    <scope>NUCLEOTIDE SEQUENCE [LARGE SCALE GENOMIC DNA]</scope>
    <source>
        <strain evidence="3">wild</strain>
    </source>
</reference>
<dbReference type="Gene3D" id="3.10.100.10">
    <property type="entry name" value="Mannose-Binding Protein A, subunit A"/>
    <property type="match status" value="1"/>
</dbReference>
<proteinExistence type="predicted"/>
<dbReference type="InterPro" id="IPR016187">
    <property type="entry name" value="CTDL_fold"/>
</dbReference>
<dbReference type="OrthoDB" id="6075858at2759"/>
<gene>
    <name evidence="2" type="ORF">MCOR_22630</name>
</gene>
<dbReference type="Gene3D" id="3.50.4.10">
    <property type="entry name" value="Hepatocyte Growth Factor"/>
    <property type="match status" value="1"/>
</dbReference>
<feature type="domain" description="Apple" evidence="1">
    <location>
        <begin position="19"/>
        <end position="100"/>
    </location>
</feature>
<dbReference type="CDD" id="cd00037">
    <property type="entry name" value="CLECT"/>
    <property type="match status" value="1"/>
</dbReference>
<accession>A0A6J8BUC8</accession>
<dbReference type="Proteomes" id="UP000507470">
    <property type="component" value="Unassembled WGS sequence"/>
</dbReference>
<dbReference type="Pfam" id="PF00024">
    <property type="entry name" value="PAN_1"/>
    <property type="match status" value="1"/>
</dbReference>
<dbReference type="PROSITE" id="PS50948">
    <property type="entry name" value="PAN"/>
    <property type="match status" value="1"/>
</dbReference>